<dbReference type="EMBL" id="QMBQ01000003">
    <property type="protein sequence ID" value="RAZ77304.1"/>
    <property type="molecule type" value="Genomic_DNA"/>
</dbReference>
<evidence type="ECO:0008006" key="4">
    <source>
        <dbReference type="Google" id="ProtNLM"/>
    </source>
</evidence>
<feature type="transmembrane region" description="Helical" evidence="1">
    <location>
        <begin position="45"/>
        <end position="65"/>
    </location>
</feature>
<keyword evidence="1" id="KW-0472">Membrane</keyword>
<keyword evidence="3" id="KW-1185">Reference proteome</keyword>
<evidence type="ECO:0000313" key="3">
    <source>
        <dbReference type="Proteomes" id="UP000251956"/>
    </source>
</evidence>
<feature type="transmembrane region" description="Helical" evidence="1">
    <location>
        <begin position="218"/>
        <end position="250"/>
    </location>
</feature>
<proteinExistence type="predicted"/>
<evidence type="ECO:0000313" key="2">
    <source>
        <dbReference type="EMBL" id="RAZ77304.1"/>
    </source>
</evidence>
<dbReference type="Proteomes" id="UP000251956">
    <property type="component" value="Unassembled WGS sequence"/>
</dbReference>
<sequence length="272" mass="29204">MASFHVIAGASETLEHTRVRKIGVSDLFDALKRGVDDFMVKPSHIVFLCMIYPLVGVVLATWTSGANALPLLFPLVSGFALIGPFAAIGLYEISRRREAGLDASWQHAFEVRNSPAVPAIAAVGIMLFAIFIAWLLTAKIFYEQLFGPEPPASLSSFIAQIFATGRGWTLIVLGHAIGFVFAAVVLCTTVVAFPLLLDRDVGAYEAIHTSVRVVLANPIVMAVWGLIVAVGLIIGSLPVFAGLAVVLPILGHSTWHVYRKVVEPPANPRPAQ</sequence>
<dbReference type="RefSeq" id="WP_112127565.1">
    <property type="nucleotide sequence ID" value="NZ_QMBQ01000003.1"/>
</dbReference>
<feature type="transmembrane region" description="Helical" evidence="1">
    <location>
        <begin position="71"/>
        <end position="94"/>
    </location>
</feature>
<accession>A0A330GT54</accession>
<dbReference type="AlphaFoldDB" id="A0A330GT54"/>
<comment type="caution">
    <text evidence="2">The sequence shown here is derived from an EMBL/GenBank/DDBJ whole genome shotgun (WGS) entry which is preliminary data.</text>
</comment>
<feature type="transmembrane region" description="Helical" evidence="1">
    <location>
        <begin position="115"/>
        <end position="136"/>
    </location>
</feature>
<dbReference type="InterPro" id="IPR018692">
    <property type="entry name" value="DUF2189"/>
</dbReference>
<gene>
    <name evidence="2" type="ORF">DPM35_12575</name>
</gene>
<reference evidence="2 3" key="1">
    <citation type="submission" date="2018-07" db="EMBL/GenBank/DDBJ databases">
        <title>Diversity of Mesorhizobium strains in Brazil.</title>
        <authorList>
            <person name="Helene L.C.F."/>
            <person name="Dall'Agnol R."/>
            <person name="Delamuta J.R.M."/>
            <person name="Hungria M."/>
        </authorList>
    </citation>
    <scope>NUCLEOTIDE SEQUENCE [LARGE SCALE GENOMIC DNA]</scope>
    <source>
        <strain evidence="2 3">CNPSo 3140</strain>
    </source>
</reference>
<dbReference type="Pfam" id="PF09955">
    <property type="entry name" value="DUF2189"/>
    <property type="match status" value="1"/>
</dbReference>
<keyword evidence="1" id="KW-0812">Transmembrane</keyword>
<evidence type="ECO:0000256" key="1">
    <source>
        <dbReference type="SAM" id="Phobius"/>
    </source>
</evidence>
<name>A0A330GT54_9HYPH</name>
<organism evidence="2 3">
    <name type="scientific">Mesorhizobium atlanticum</name>
    <dbReference type="NCBI Taxonomy" id="2233532"/>
    <lineage>
        <taxon>Bacteria</taxon>
        <taxon>Pseudomonadati</taxon>
        <taxon>Pseudomonadota</taxon>
        <taxon>Alphaproteobacteria</taxon>
        <taxon>Hyphomicrobiales</taxon>
        <taxon>Phyllobacteriaceae</taxon>
        <taxon>Mesorhizobium</taxon>
    </lineage>
</organism>
<protein>
    <recommendedName>
        <fullName evidence="4">DUF2189 domain-containing protein</fullName>
    </recommendedName>
</protein>
<feature type="transmembrane region" description="Helical" evidence="1">
    <location>
        <begin position="176"/>
        <end position="197"/>
    </location>
</feature>
<dbReference type="OrthoDB" id="9809543at2"/>
<keyword evidence="1" id="KW-1133">Transmembrane helix</keyword>